<reference evidence="2" key="1">
    <citation type="journal article" date="2023" name="Mol. Phylogenet. Evol.">
        <title>Genome-scale phylogeny and comparative genomics of the fungal order Sordariales.</title>
        <authorList>
            <person name="Hensen N."/>
            <person name="Bonometti L."/>
            <person name="Westerberg I."/>
            <person name="Brannstrom I.O."/>
            <person name="Guillou S."/>
            <person name="Cros-Aarteil S."/>
            <person name="Calhoun S."/>
            <person name="Haridas S."/>
            <person name="Kuo A."/>
            <person name="Mondo S."/>
            <person name="Pangilinan J."/>
            <person name="Riley R."/>
            <person name="LaButti K."/>
            <person name="Andreopoulos B."/>
            <person name="Lipzen A."/>
            <person name="Chen C."/>
            <person name="Yan M."/>
            <person name="Daum C."/>
            <person name="Ng V."/>
            <person name="Clum A."/>
            <person name="Steindorff A."/>
            <person name="Ohm R.A."/>
            <person name="Martin F."/>
            <person name="Silar P."/>
            <person name="Natvig D.O."/>
            <person name="Lalanne C."/>
            <person name="Gautier V."/>
            <person name="Ament-Velasquez S.L."/>
            <person name="Kruys A."/>
            <person name="Hutchinson M.I."/>
            <person name="Powell A.J."/>
            <person name="Barry K."/>
            <person name="Miller A.N."/>
            <person name="Grigoriev I.V."/>
            <person name="Debuchy R."/>
            <person name="Gladieux P."/>
            <person name="Hiltunen Thoren M."/>
            <person name="Johannesson H."/>
        </authorList>
    </citation>
    <scope>NUCLEOTIDE SEQUENCE</scope>
    <source>
        <strain evidence="2">CBS 757.83</strain>
    </source>
</reference>
<reference evidence="2" key="2">
    <citation type="submission" date="2023-05" db="EMBL/GenBank/DDBJ databases">
        <authorList>
            <consortium name="Lawrence Berkeley National Laboratory"/>
            <person name="Steindorff A."/>
            <person name="Hensen N."/>
            <person name="Bonometti L."/>
            <person name="Westerberg I."/>
            <person name="Brannstrom I.O."/>
            <person name="Guillou S."/>
            <person name="Cros-Aarteil S."/>
            <person name="Calhoun S."/>
            <person name="Haridas S."/>
            <person name="Kuo A."/>
            <person name="Mondo S."/>
            <person name="Pangilinan J."/>
            <person name="Riley R."/>
            <person name="Labutti K."/>
            <person name="Andreopoulos B."/>
            <person name="Lipzen A."/>
            <person name="Chen C."/>
            <person name="Yanf M."/>
            <person name="Daum C."/>
            <person name="Ng V."/>
            <person name="Clum A."/>
            <person name="Ohm R."/>
            <person name="Martin F."/>
            <person name="Silar P."/>
            <person name="Natvig D."/>
            <person name="Lalanne C."/>
            <person name="Gautier V."/>
            <person name="Ament-Velasquez S.L."/>
            <person name="Kruys A."/>
            <person name="Hutchinson M.I."/>
            <person name="Powell A.J."/>
            <person name="Barry K."/>
            <person name="Miller A.N."/>
            <person name="Grigoriev I.V."/>
            <person name="Debuchy R."/>
            <person name="Gladieux P."/>
            <person name="Thoren M.H."/>
            <person name="Johannesson H."/>
        </authorList>
    </citation>
    <scope>NUCLEOTIDE SEQUENCE</scope>
    <source>
        <strain evidence="2">CBS 757.83</strain>
    </source>
</reference>
<dbReference type="AlphaFoldDB" id="A0AAN6T590"/>
<accession>A0AAN6T590</accession>
<dbReference type="EMBL" id="MU863626">
    <property type="protein sequence ID" value="KAK4104502.1"/>
    <property type="molecule type" value="Genomic_DNA"/>
</dbReference>
<evidence type="ECO:0000256" key="1">
    <source>
        <dbReference type="SAM" id="MobiDB-lite"/>
    </source>
</evidence>
<keyword evidence="3" id="KW-1185">Reference proteome</keyword>
<sequence>MKSSPAQQRLALQSACFDFCHFNSAASEPCGRQEPHDQAPFSKEPKPMTSALPSGQCIIRGPVITHRRTPRPLPLQVPGSLIISSAAPD</sequence>
<protein>
    <submittedName>
        <fullName evidence="2">Uncharacterized protein</fullName>
    </submittedName>
</protein>
<gene>
    <name evidence="2" type="ORF">N658DRAFT_180149</name>
</gene>
<comment type="caution">
    <text evidence="2">The sequence shown here is derived from an EMBL/GenBank/DDBJ whole genome shotgun (WGS) entry which is preliminary data.</text>
</comment>
<evidence type="ECO:0000313" key="2">
    <source>
        <dbReference type="EMBL" id="KAK4104502.1"/>
    </source>
</evidence>
<name>A0AAN6T590_9PEZI</name>
<dbReference type="Proteomes" id="UP001305647">
    <property type="component" value="Unassembled WGS sequence"/>
</dbReference>
<evidence type="ECO:0000313" key="3">
    <source>
        <dbReference type="Proteomes" id="UP001305647"/>
    </source>
</evidence>
<feature type="region of interest" description="Disordered" evidence="1">
    <location>
        <begin position="28"/>
        <end position="54"/>
    </location>
</feature>
<proteinExistence type="predicted"/>
<organism evidence="2 3">
    <name type="scientific">Parathielavia hyrcaniae</name>
    <dbReference type="NCBI Taxonomy" id="113614"/>
    <lineage>
        <taxon>Eukaryota</taxon>
        <taxon>Fungi</taxon>
        <taxon>Dikarya</taxon>
        <taxon>Ascomycota</taxon>
        <taxon>Pezizomycotina</taxon>
        <taxon>Sordariomycetes</taxon>
        <taxon>Sordariomycetidae</taxon>
        <taxon>Sordariales</taxon>
        <taxon>Chaetomiaceae</taxon>
        <taxon>Parathielavia</taxon>
    </lineage>
</organism>